<sequence length="109" mass="12201">MDESNDISDTAQVAVFKRAINDNIDIIDEIFGLEPIHSSTKVSDLFEILNNLGEKNNMEWGNLVSICTDEALAMGGSRSGCLTLLEHFYVAQYLNITVFFTKKLCMGKY</sequence>
<proteinExistence type="predicted"/>
<evidence type="ECO:0000313" key="2">
    <source>
        <dbReference type="Proteomes" id="UP000031668"/>
    </source>
</evidence>
<dbReference type="Proteomes" id="UP000031668">
    <property type="component" value="Unassembled WGS sequence"/>
</dbReference>
<keyword evidence="2" id="KW-1185">Reference proteome</keyword>
<dbReference type="AlphaFoldDB" id="A0A0C2JN77"/>
<name>A0A0C2JN77_THEKT</name>
<protein>
    <submittedName>
        <fullName evidence="1">General transcription factor II-I repeat domain-containing protein 2</fullName>
    </submittedName>
</protein>
<dbReference type="PANTHER" id="PTHR45913:SF5">
    <property type="entry name" value="GENERAL TRANSCRIPTION FACTOR II-I REPEAT DOMAIN-CONTAINING PROTEIN 2A-LIKE PROTEIN"/>
    <property type="match status" value="1"/>
</dbReference>
<dbReference type="PANTHER" id="PTHR45913">
    <property type="entry name" value="EPM2A-INTERACTING PROTEIN 1"/>
    <property type="match status" value="1"/>
</dbReference>
<dbReference type="OMA" id="RGINDKF"/>
<organism evidence="1 2">
    <name type="scientific">Thelohanellus kitauei</name>
    <name type="common">Myxosporean</name>
    <dbReference type="NCBI Taxonomy" id="669202"/>
    <lineage>
        <taxon>Eukaryota</taxon>
        <taxon>Metazoa</taxon>
        <taxon>Cnidaria</taxon>
        <taxon>Myxozoa</taxon>
        <taxon>Myxosporea</taxon>
        <taxon>Bivalvulida</taxon>
        <taxon>Platysporina</taxon>
        <taxon>Myxobolidae</taxon>
        <taxon>Thelohanellus</taxon>
    </lineage>
</organism>
<evidence type="ECO:0000313" key="1">
    <source>
        <dbReference type="EMBL" id="KII70813.1"/>
    </source>
</evidence>
<accession>A0A0C2JN77</accession>
<dbReference type="OrthoDB" id="10063846at2759"/>
<dbReference type="EMBL" id="JWZT01001959">
    <property type="protein sequence ID" value="KII70813.1"/>
    <property type="molecule type" value="Genomic_DNA"/>
</dbReference>
<gene>
    <name evidence="1" type="ORF">RF11_15644</name>
</gene>
<comment type="caution">
    <text evidence="1">The sequence shown here is derived from an EMBL/GenBank/DDBJ whole genome shotgun (WGS) entry which is preliminary data.</text>
</comment>
<reference evidence="1 2" key="1">
    <citation type="journal article" date="2014" name="Genome Biol. Evol.">
        <title>The genome of the myxosporean Thelohanellus kitauei shows adaptations to nutrient acquisition within its fish host.</title>
        <authorList>
            <person name="Yang Y."/>
            <person name="Xiong J."/>
            <person name="Zhou Z."/>
            <person name="Huo F."/>
            <person name="Miao W."/>
            <person name="Ran C."/>
            <person name="Liu Y."/>
            <person name="Zhang J."/>
            <person name="Feng J."/>
            <person name="Wang M."/>
            <person name="Wang M."/>
            <person name="Wang L."/>
            <person name="Yao B."/>
        </authorList>
    </citation>
    <scope>NUCLEOTIDE SEQUENCE [LARGE SCALE GENOMIC DNA]</scope>
    <source>
        <strain evidence="1">Wuqing</strain>
    </source>
</reference>